<evidence type="ECO:0000313" key="4">
    <source>
        <dbReference type="Proteomes" id="UP001239445"/>
    </source>
</evidence>
<dbReference type="PANTHER" id="PTHR45737">
    <property type="entry name" value="VON WILLEBRAND FACTOR A DOMAIN-CONTAINING PROTEIN 5A"/>
    <property type="match status" value="1"/>
</dbReference>
<feature type="non-terminal residue" evidence="3">
    <location>
        <position position="726"/>
    </location>
</feature>
<evidence type="ECO:0000259" key="1">
    <source>
        <dbReference type="PROSITE" id="PS50234"/>
    </source>
</evidence>
<dbReference type="EMBL" id="MU839827">
    <property type="protein sequence ID" value="KAK1760372.1"/>
    <property type="molecule type" value="Genomic_DNA"/>
</dbReference>
<dbReference type="InterPro" id="IPR036465">
    <property type="entry name" value="vWFA_dom_sf"/>
</dbReference>
<dbReference type="InterPro" id="IPR013694">
    <property type="entry name" value="VIT"/>
</dbReference>
<dbReference type="PROSITE" id="PS51468">
    <property type="entry name" value="VIT"/>
    <property type="match status" value="1"/>
</dbReference>
<protein>
    <submittedName>
        <fullName evidence="3">von Willebrand factor type A domain-containing protein</fullName>
    </submittedName>
</protein>
<dbReference type="Gene3D" id="3.40.50.410">
    <property type="entry name" value="von Willebrand factor, type A domain"/>
    <property type="match status" value="1"/>
</dbReference>
<dbReference type="InterPro" id="IPR002035">
    <property type="entry name" value="VWF_A"/>
</dbReference>
<organism evidence="3 4">
    <name type="scientific">Echria macrotheca</name>
    <dbReference type="NCBI Taxonomy" id="438768"/>
    <lineage>
        <taxon>Eukaryota</taxon>
        <taxon>Fungi</taxon>
        <taxon>Dikarya</taxon>
        <taxon>Ascomycota</taxon>
        <taxon>Pezizomycotina</taxon>
        <taxon>Sordariomycetes</taxon>
        <taxon>Sordariomycetidae</taxon>
        <taxon>Sordariales</taxon>
        <taxon>Schizotheciaceae</taxon>
        <taxon>Echria</taxon>
    </lineage>
</organism>
<evidence type="ECO:0000259" key="2">
    <source>
        <dbReference type="PROSITE" id="PS51468"/>
    </source>
</evidence>
<comment type="caution">
    <text evidence="3">The sequence shown here is derived from an EMBL/GenBank/DDBJ whole genome shotgun (WGS) entry which is preliminary data.</text>
</comment>
<proteinExistence type="predicted"/>
<feature type="domain" description="VIT" evidence="2">
    <location>
        <begin position="81"/>
        <end position="212"/>
    </location>
</feature>
<gene>
    <name evidence="3" type="ORF">QBC47DRAFT_334362</name>
</gene>
<dbReference type="PROSITE" id="PS50234">
    <property type="entry name" value="VWFA"/>
    <property type="match status" value="1"/>
</dbReference>
<dbReference type="PANTHER" id="PTHR45737:SF6">
    <property type="entry name" value="VON WILLEBRAND FACTOR A DOMAIN-CONTAINING PROTEIN 5A"/>
    <property type="match status" value="1"/>
</dbReference>
<dbReference type="Pfam" id="PF13768">
    <property type="entry name" value="VWA_3"/>
    <property type="match status" value="1"/>
</dbReference>
<sequence length="726" mass="79976">MSNSFGRIFAPGIFWDTREPLPPELQHLDQFHGRSHHDLRDAAGDTNRLSTQPFAPHELFPGIAPPTANVALVVTPTPKIEVPSFTVQEQGRNVLPPLSISLDASIIQDSASVTVVQTFWNDSSTTIKEASYSFPLPTGCTVTDLTCRIGANKIIRGDVKPKEEAREAFRHHIHHYNTSAALLEQDTPEIFTTTLGNIPEKTKLKINISYITVLKHRFADSKGTTTLTTPTYIAPRYGSPPDGYKGAEGSVPQGLKLKIEVIESKIQSLISNSHKILVKRHQGRIKAQSFSDLAGDNSDDVETAVVELDAGSMFLDKDFVLDIVTERGRDHEAIQAWLEEHPTIPNQKALMLTFPPNSLGQKADTQPQHGEILFLADRSGSMSDKIESLRSAMQFFLKGIPLGHKFNVWSFGSNFTSWMPQSVDYTQLNLNNALMYVDSTFQADMGGTELLPAIQAIVGARDKSALTDVIILTDGQTWRMDETLEFINQTRMRTEGRVRFFSLGIGISVSHALVDGIAKAGGGYAEVVPSSVRDGWEDRVVSMMKAALTTEHLGPLHFEFSSQDSTALNLSEAQRSPADISALSPFSRSRVYFLFESPGALHTITVKAPSGSNSNINVIPVNLLDNKGSMIHRLAARALLEDLERGQSHLHLGPNKPFRGTWAEDSQVRQEAEAIACKWSLVSKWTSFFLVEETYVPSGEDHFMDTMDGVVQVKHAAGGDLLRPRG</sequence>
<dbReference type="SMART" id="SM00609">
    <property type="entry name" value="VIT"/>
    <property type="match status" value="1"/>
</dbReference>
<reference evidence="3" key="1">
    <citation type="submission" date="2023-06" db="EMBL/GenBank/DDBJ databases">
        <title>Genome-scale phylogeny and comparative genomics of the fungal order Sordariales.</title>
        <authorList>
            <consortium name="Lawrence Berkeley National Laboratory"/>
            <person name="Hensen N."/>
            <person name="Bonometti L."/>
            <person name="Westerberg I."/>
            <person name="Brannstrom I.O."/>
            <person name="Guillou S."/>
            <person name="Cros-Aarteil S."/>
            <person name="Calhoun S."/>
            <person name="Haridas S."/>
            <person name="Kuo A."/>
            <person name="Mondo S."/>
            <person name="Pangilinan J."/>
            <person name="Riley R."/>
            <person name="Labutti K."/>
            <person name="Andreopoulos B."/>
            <person name="Lipzen A."/>
            <person name="Chen C."/>
            <person name="Yanf M."/>
            <person name="Daum C."/>
            <person name="Ng V."/>
            <person name="Clum A."/>
            <person name="Steindorff A."/>
            <person name="Ohm R."/>
            <person name="Martin F."/>
            <person name="Silar P."/>
            <person name="Natvig D."/>
            <person name="Lalanne C."/>
            <person name="Gautier V."/>
            <person name="Ament-Velasquez S.L."/>
            <person name="Kruys A."/>
            <person name="Hutchinson M.I."/>
            <person name="Powell A.J."/>
            <person name="Barry K."/>
            <person name="Miller A.N."/>
            <person name="Grigoriev I.V."/>
            <person name="Debuchy R."/>
            <person name="Gladieux P."/>
            <person name="Thoren M.H."/>
            <person name="Johannesson H."/>
        </authorList>
    </citation>
    <scope>NUCLEOTIDE SEQUENCE</scope>
    <source>
        <strain evidence="3">PSN4</strain>
    </source>
</reference>
<feature type="domain" description="VWFA" evidence="1">
    <location>
        <begin position="371"/>
        <end position="544"/>
    </location>
</feature>
<evidence type="ECO:0000313" key="3">
    <source>
        <dbReference type="EMBL" id="KAK1760372.1"/>
    </source>
</evidence>
<dbReference type="SUPFAM" id="SSF53300">
    <property type="entry name" value="vWA-like"/>
    <property type="match status" value="1"/>
</dbReference>
<accession>A0AAJ0BP12</accession>
<dbReference type="Proteomes" id="UP001239445">
    <property type="component" value="Unassembled WGS sequence"/>
</dbReference>
<name>A0AAJ0BP12_9PEZI</name>
<dbReference type="Pfam" id="PF08487">
    <property type="entry name" value="VIT"/>
    <property type="match status" value="1"/>
</dbReference>
<dbReference type="AlphaFoldDB" id="A0AAJ0BP12"/>
<keyword evidence="4" id="KW-1185">Reference proteome</keyword>